<gene>
    <name evidence="1" type="ORF">KDL01_38285</name>
</gene>
<dbReference type="RefSeq" id="WP_212533616.1">
    <property type="nucleotide sequence ID" value="NZ_JAGSOG010000389.1"/>
</dbReference>
<evidence type="ECO:0000313" key="1">
    <source>
        <dbReference type="EMBL" id="MBR7839175.1"/>
    </source>
</evidence>
<organism evidence="1 2">
    <name type="scientific">Actinospica durhamensis</name>
    <dbReference type="NCBI Taxonomy" id="1508375"/>
    <lineage>
        <taxon>Bacteria</taxon>
        <taxon>Bacillati</taxon>
        <taxon>Actinomycetota</taxon>
        <taxon>Actinomycetes</taxon>
        <taxon>Catenulisporales</taxon>
        <taxon>Actinospicaceae</taxon>
        <taxon>Actinospica</taxon>
    </lineage>
</organism>
<evidence type="ECO:0000313" key="2">
    <source>
        <dbReference type="Proteomes" id="UP000675781"/>
    </source>
</evidence>
<proteinExistence type="predicted"/>
<reference evidence="1" key="1">
    <citation type="submission" date="2021-04" db="EMBL/GenBank/DDBJ databases">
        <title>Genome based classification of Actinospica acidithermotolerans sp. nov., an actinobacterium isolated from an Indonesian hot spring.</title>
        <authorList>
            <person name="Kusuma A.B."/>
            <person name="Putra K.E."/>
            <person name="Nafisah S."/>
            <person name="Loh J."/>
            <person name="Nouioui I."/>
            <person name="Goodfellow M."/>
        </authorList>
    </citation>
    <scope>NUCLEOTIDE SEQUENCE</scope>
    <source>
        <strain evidence="1">CSCA 57</strain>
    </source>
</reference>
<sequence length="201" mass="20629">MTVDYLALALLAGALRQGLWCAAVGARALGGAALAGLLGAHAVRAGALQRLLVVPEPGERWAEVSAVLADGVDLVLLSPPGAVSPQVARRVDARLRQGATAGERHRAALLVLGPWPSARAVLRVDRLGWSGLGTGTGHLLAGEAVVTAEDRTRRVRTARVWLPADEGGLAPASAESISAPAAASADLDWSPSRTRRLTAVA</sequence>
<accession>A0A941IRT9</accession>
<name>A0A941IRT9_9ACTN</name>
<dbReference type="Proteomes" id="UP000675781">
    <property type="component" value="Unassembled WGS sequence"/>
</dbReference>
<comment type="caution">
    <text evidence="1">The sequence shown here is derived from an EMBL/GenBank/DDBJ whole genome shotgun (WGS) entry which is preliminary data.</text>
</comment>
<dbReference type="EMBL" id="JAGSOG010000389">
    <property type="protein sequence ID" value="MBR7839175.1"/>
    <property type="molecule type" value="Genomic_DNA"/>
</dbReference>
<protein>
    <submittedName>
        <fullName evidence="1">Uncharacterized protein</fullName>
    </submittedName>
</protein>
<keyword evidence="2" id="KW-1185">Reference proteome</keyword>
<dbReference type="AlphaFoldDB" id="A0A941IRT9"/>